<evidence type="ECO:0000256" key="1">
    <source>
        <dbReference type="ARBA" id="ARBA00009670"/>
    </source>
</evidence>
<name>A0A0P1GQM7_9RHOB</name>
<evidence type="ECO:0000256" key="3">
    <source>
        <dbReference type="ARBA" id="ARBA00022741"/>
    </source>
</evidence>
<dbReference type="GO" id="GO:0016740">
    <property type="term" value="F:transferase activity"/>
    <property type="evidence" value="ECO:0007669"/>
    <property type="project" value="UniProtKB-KW"/>
</dbReference>
<gene>
    <name evidence="6" type="primary">ubiB_2</name>
    <name evidence="6" type="ORF">TM5383_01969</name>
</gene>
<dbReference type="PANTHER" id="PTHR43851">
    <property type="match status" value="1"/>
</dbReference>
<dbReference type="STRING" id="340021.TM5383_01969"/>
<dbReference type="PANTHER" id="PTHR43851:SF3">
    <property type="entry name" value="COENZYME Q8"/>
    <property type="match status" value="1"/>
</dbReference>
<keyword evidence="2" id="KW-0808">Transferase</keyword>
<reference evidence="6 7" key="1">
    <citation type="submission" date="2015-09" db="EMBL/GenBank/DDBJ databases">
        <authorList>
            <consortium name="Swine Surveillance"/>
        </authorList>
    </citation>
    <scope>NUCLEOTIDE SEQUENCE [LARGE SCALE GENOMIC DNA]</scope>
    <source>
        <strain evidence="6 7">CECT 8383</strain>
    </source>
</reference>
<evidence type="ECO:0000256" key="4">
    <source>
        <dbReference type="ARBA" id="ARBA00022840"/>
    </source>
</evidence>
<dbReference type="RefSeq" id="WP_058318820.1">
    <property type="nucleotide sequence ID" value="NZ_CYSF01000007.1"/>
</dbReference>
<accession>A0A0P1GQM7</accession>
<comment type="similarity">
    <text evidence="1">Belongs to the protein kinase superfamily. ADCK protein kinase family.</text>
</comment>
<dbReference type="EMBL" id="CYSF01000007">
    <property type="protein sequence ID" value="CUH84756.1"/>
    <property type="molecule type" value="Genomic_DNA"/>
</dbReference>
<dbReference type="CDD" id="cd13970">
    <property type="entry name" value="ABC1_ADCK3"/>
    <property type="match status" value="1"/>
</dbReference>
<dbReference type="OrthoDB" id="9795390at2"/>
<feature type="domain" description="ABC1 atypical kinase-like" evidence="5">
    <location>
        <begin position="101"/>
        <end position="336"/>
    </location>
</feature>
<dbReference type="AlphaFoldDB" id="A0A0P1GQM7"/>
<organism evidence="6 7">
    <name type="scientific">Thalassovita mediterranea</name>
    <dbReference type="NCBI Taxonomy" id="340021"/>
    <lineage>
        <taxon>Bacteria</taxon>
        <taxon>Pseudomonadati</taxon>
        <taxon>Pseudomonadota</taxon>
        <taxon>Alphaproteobacteria</taxon>
        <taxon>Rhodobacterales</taxon>
        <taxon>Roseobacteraceae</taxon>
        <taxon>Thalassovita</taxon>
    </lineage>
</organism>
<dbReference type="SUPFAM" id="SSF56112">
    <property type="entry name" value="Protein kinase-like (PK-like)"/>
    <property type="match status" value="1"/>
</dbReference>
<keyword evidence="3" id="KW-0547">Nucleotide-binding</keyword>
<evidence type="ECO:0000259" key="5">
    <source>
        <dbReference type="Pfam" id="PF03109"/>
    </source>
</evidence>
<keyword evidence="4" id="KW-0067">ATP-binding</keyword>
<keyword evidence="6" id="KW-0830">Ubiquinone</keyword>
<dbReference type="InterPro" id="IPR034646">
    <property type="entry name" value="ADCK3_dom"/>
</dbReference>
<protein>
    <submittedName>
        <fullName evidence="6">Putative ubiquinone biosynthesis protein UbiB</fullName>
    </submittedName>
</protein>
<evidence type="ECO:0000313" key="7">
    <source>
        <dbReference type="Proteomes" id="UP000051681"/>
    </source>
</evidence>
<dbReference type="GO" id="GO:0005524">
    <property type="term" value="F:ATP binding"/>
    <property type="evidence" value="ECO:0007669"/>
    <property type="project" value="UniProtKB-KW"/>
</dbReference>
<evidence type="ECO:0000313" key="6">
    <source>
        <dbReference type="EMBL" id="CUH84756.1"/>
    </source>
</evidence>
<proteinExistence type="inferred from homology"/>
<dbReference type="InterPro" id="IPR011009">
    <property type="entry name" value="Kinase-like_dom_sf"/>
</dbReference>
<dbReference type="GO" id="GO:0006744">
    <property type="term" value="P:ubiquinone biosynthetic process"/>
    <property type="evidence" value="ECO:0007669"/>
    <property type="project" value="TreeGrafter"/>
</dbReference>
<evidence type="ECO:0000256" key="2">
    <source>
        <dbReference type="ARBA" id="ARBA00022679"/>
    </source>
</evidence>
<dbReference type="Proteomes" id="UP000051681">
    <property type="component" value="Unassembled WGS sequence"/>
</dbReference>
<dbReference type="InterPro" id="IPR051409">
    <property type="entry name" value="Atypical_kinase_ADCK"/>
</dbReference>
<keyword evidence="7" id="KW-1185">Reference proteome</keyword>
<sequence>MGKDVNNRARAVPVPAGRFHRLARMGGLAGQVAGSVVYQGLRGALSGERKPLSDLVLTPGNIQRLTNELAQMRGAAMKIGQLISMEAGDVLPADLTAILSRLRDQAHFMPPAQLKRVLNAACGQDWHRQFVRFDVRPIAAASIGQVHRAQLRDGRDLAIKVQYPGVAASIDSDVANVGALIRRARILPRGFDMAPYLTAARDQLHEEVDYHREAAALRDYRNWVFDLPCRDAFYVPRYHADWSTAQVLAMDFAVGSPIEALEGASFDQRNKVMRDLFDLFFAELFLSRQMQSDPNFANFLYDSERGQVVLLDFGATRAISSDVSQGYRDLLRATFQGRDDLAIDAAAKLGFIADSMPADHRARVEAMMRMTFQALRGAAAGTPFNFADTSLSQRLQAEGMALFEDGLAPPPVAMDALYVQRKLGGLALLATRLKAQVDLQASAAPYLT</sequence>
<dbReference type="Pfam" id="PF03109">
    <property type="entry name" value="ABC1"/>
    <property type="match status" value="1"/>
</dbReference>
<dbReference type="InterPro" id="IPR004147">
    <property type="entry name" value="ABC1_dom"/>
</dbReference>